<dbReference type="InterPro" id="IPR035992">
    <property type="entry name" value="Ricin_B-like_lectins"/>
</dbReference>
<dbReference type="Gene3D" id="2.80.10.50">
    <property type="match status" value="1"/>
</dbReference>
<organism evidence="2 3">
    <name type="scientific">Amanita thiersii Skay4041</name>
    <dbReference type="NCBI Taxonomy" id="703135"/>
    <lineage>
        <taxon>Eukaryota</taxon>
        <taxon>Fungi</taxon>
        <taxon>Dikarya</taxon>
        <taxon>Basidiomycota</taxon>
        <taxon>Agaricomycotina</taxon>
        <taxon>Agaricomycetes</taxon>
        <taxon>Agaricomycetidae</taxon>
        <taxon>Agaricales</taxon>
        <taxon>Pluteineae</taxon>
        <taxon>Amanitaceae</taxon>
        <taxon>Amanita</taxon>
    </lineage>
</organism>
<evidence type="ECO:0000313" key="2">
    <source>
        <dbReference type="EMBL" id="PFH45232.1"/>
    </source>
</evidence>
<name>A0A2A9NC05_9AGAR</name>
<evidence type="ECO:0000256" key="1">
    <source>
        <dbReference type="SAM" id="MobiDB-lite"/>
    </source>
</evidence>
<protein>
    <submittedName>
        <fullName evidence="2">Uncharacterized protein</fullName>
    </submittedName>
</protein>
<dbReference type="CDD" id="cd00161">
    <property type="entry name" value="beta-trefoil_Ricin-like"/>
    <property type="match status" value="1"/>
</dbReference>
<keyword evidence="3" id="KW-1185">Reference proteome</keyword>
<gene>
    <name evidence="2" type="ORF">AMATHDRAFT_51751</name>
</gene>
<dbReference type="AlphaFoldDB" id="A0A2A9NC05"/>
<sequence length="301" mass="33251">MPGDLVIIPQFFPKGIYRIQSSSAPDCCLTRNGVISRKDDSDEAQHWAVTPVQQGGKLVYEIKHRHTSDPLRVKLDPTCGITSNFVGWVIDTQFGDFTIGAANDSDGRVLTLVANKNRAVLWPINGRKEQCWIMFVTAEPAWVGAHAAIDTSKRYYIKNRATGRYWAYAGSVGYGHVISDHVFHSDRSWYHWILSVNPKDNGMRIATGHGSRPNVLRTFKAIASNIATSPPLVVTAREISKQTEIEDLTKPATTVPLAMGNQYLMFQLLDTGTKIQPDPLPIPDSKPPGDAKIEVPTGKSV</sequence>
<reference evidence="2 3" key="1">
    <citation type="submission" date="2014-02" db="EMBL/GenBank/DDBJ databases">
        <title>Transposable element dynamics among asymbiotic and ectomycorrhizal Amanita fungi.</title>
        <authorList>
            <consortium name="DOE Joint Genome Institute"/>
            <person name="Hess J."/>
            <person name="Skrede I."/>
            <person name="Wolfe B."/>
            <person name="LaButti K."/>
            <person name="Ohm R.A."/>
            <person name="Grigoriev I.V."/>
            <person name="Pringle A."/>
        </authorList>
    </citation>
    <scope>NUCLEOTIDE SEQUENCE [LARGE SCALE GENOMIC DNA]</scope>
    <source>
        <strain evidence="2 3">SKay4041</strain>
    </source>
</reference>
<evidence type="ECO:0000313" key="3">
    <source>
        <dbReference type="Proteomes" id="UP000242287"/>
    </source>
</evidence>
<dbReference type="SUPFAM" id="SSF50370">
    <property type="entry name" value="Ricin B-like lectins"/>
    <property type="match status" value="1"/>
</dbReference>
<feature type="region of interest" description="Disordered" evidence="1">
    <location>
        <begin position="276"/>
        <end position="301"/>
    </location>
</feature>
<accession>A0A2A9NC05</accession>
<dbReference type="EMBL" id="KZ302477">
    <property type="protein sequence ID" value="PFH45232.1"/>
    <property type="molecule type" value="Genomic_DNA"/>
</dbReference>
<dbReference type="Proteomes" id="UP000242287">
    <property type="component" value="Unassembled WGS sequence"/>
</dbReference>
<proteinExistence type="predicted"/>